<dbReference type="SUPFAM" id="SSF47413">
    <property type="entry name" value="lambda repressor-like DNA-binding domains"/>
    <property type="match status" value="1"/>
</dbReference>
<dbReference type="PROSITE" id="PS50932">
    <property type="entry name" value="HTH_LACI_2"/>
    <property type="match status" value="1"/>
</dbReference>
<dbReference type="AlphaFoldDB" id="A0A1H4EU40"/>
<evidence type="ECO:0000313" key="5">
    <source>
        <dbReference type="EMBL" id="SEA88100.1"/>
    </source>
</evidence>
<dbReference type="RefSeq" id="WP_010264811.1">
    <property type="nucleotide sequence ID" value="NZ_CAEG01000015.1"/>
</dbReference>
<dbReference type="GO" id="GO:0000976">
    <property type="term" value="F:transcription cis-regulatory region binding"/>
    <property type="evidence" value="ECO:0007669"/>
    <property type="project" value="TreeGrafter"/>
</dbReference>
<dbReference type="OrthoDB" id="9803256at2"/>
<dbReference type="Pfam" id="PF00356">
    <property type="entry name" value="LacI"/>
    <property type="match status" value="1"/>
</dbReference>
<evidence type="ECO:0000256" key="1">
    <source>
        <dbReference type="ARBA" id="ARBA00023015"/>
    </source>
</evidence>
<evidence type="ECO:0000256" key="3">
    <source>
        <dbReference type="ARBA" id="ARBA00023163"/>
    </source>
</evidence>
<dbReference type="InterPro" id="IPR000843">
    <property type="entry name" value="HTH_LacI"/>
</dbReference>
<dbReference type="Gene3D" id="3.40.50.2300">
    <property type="match status" value="2"/>
</dbReference>
<dbReference type="InterPro" id="IPR028082">
    <property type="entry name" value="Peripla_BP_I"/>
</dbReference>
<dbReference type="SMART" id="SM00354">
    <property type="entry name" value="HTH_LACI"/>
    <property type="match status" value="1"/>
</dbReference>
<dbReference type="SUPFAM" id="SSF53822">
    <property type="entry name" value="Periplasmic binding protein-like I"/>
    <property type="match status" value="1"/>
</dbReference>
<evidence type="ECO:0000259" key="4">
    <source>
        <dbReference type="PROSITE" id="PS50932"/>
    </source>
</evidence>
<keyword evidence="1" id="KW-0805">Transcription regulation</keyword>
<keyword evidence="2" id="KW-0238">DNA-binding</keyword>
<dbReference type="CDD" id="cd01392">
    <property type="entry name" value="HTH_LacI"/>
    <property type="match status" value="1"/>
</dbReference>
<dbReference type="Gene3D" id="1.10.260.40">
    <property type="entry name" value="lambda repressor-like DNA-binding domains"/>
    <property type="match status" value="1"/>
</dbReference>
<dbReference type="Proteomes" id="UP000183253">
    <property type="component" value="Unassembled WGS sequence"/>
</dbReference>
<feature type="domain" description="HTH lacI-type" evidence="4">
    <location>
        <begin position="4"/>
        <end position="59"/>
    </location>
</feature>
<dbReference type="EMBL" id="FNRI01000008">
    <property type="protein sequence ID" value="SEA88100.1"/>
    <property type="molecule type" value="Genomic_DNA"/>
</dbReference>
<organism evidence="5 6">
    <name type="scientific">Alistipes timonensis JC136</name>
    <dbReference type="NCBI Taxonomy" id="1033731"/>
    <lineage>
        <taxon>Bacteria</taxon>
        <taxon>Pseudomonadati</taxon>
        <taxon>Bacteroidota</taxon>
        <taxon>Bacteroidia</taxon>
        <taxon>Bacteroidales</taxon>
        <taxon>Rikenellaceae</taxon>
        <taxon>Alistipes</taxon>
    </lineage>
</organism>
<protein>
    <submittedName>
        <fullName evidence="5">Transcriptional regulator, LacI family</fullName>
    </submittedName>
</protein>
<dbReference type="CDD" id="cd06267">
    <property type="entry name" value="PBP1_LacI_sugar_binding-like"/>
    <property type="match status" value="1"/>
</dbReference>
<proteinExistence type="predicted"/>
<name>A0A1H4EU40_9BACT</name>
<sequence length="336" mass="37993">MRYVTIKDIANVLGISKSTVSRALSADSWNVSEETIRKVVETAEKMGYRKNEMAVNLRNRRAKTIGIVVPEAVTSFYLQFTATVQRILQPYGYRIILTLSDEDFLTERSNFEIFDSYRVDGILISSCHHRANLEFYNGFIRRCIPMVFFDRTVADLECSSVRSDDYHSAFFLVEHLIYKGYRRILHLAGPDYIRNTAERLRAYRDVLKKHGIDYRPELVIPAGVDEKDGAEAMNRILDSGVDCNAVFCFTELQALGAKKVLQERNIAIPADMAIACMSGTKLATLVHPGITAVEQPLDRMAEETVRLLLAKIENPMAPSENVVLPANMVIRSSTEK</sequence>
<dbReference type="InterPro" id="IPR010982">
    <property type="entry name" value="Lambda_DNA-bd_dom_sf"/>
</dbReference>
<dbReference type="PANTHER" id="PTHR30146">
    <property type="entry name" value="LACI-RELATED TRANSCRIPTIONAL REPRESSOR"/>
    <property type="match status" value="1"/>
</dbReference>
<dbReference type="PANTHER" id="PTHR30146:SF109">
    <property type="entry name" value="HTH-TYPE TRANSCRIPTIONAL REGULATOR GALS"/>
    <property type="match status" value="1"/>
</dbReference>
<dbReference type="InterPro" id="IPR046335">
    <property type="entry name" value="LacI/GalR-like_sensor"/>
</dbReference>
<dbReference type="GO" id="GO:0003700">
    <property type="term" value="F:DNA-binding transcription factor activity"/>
    <property type="evidence" value="ECO:0007669"/>
    <property type="project" value="TreeGrafter"/>
</dbReference>
<keyword evidence="6" id="KW-1185">Reference proteome</keyword>
<evidence type="ECO:0000313" key="6">
    <source>
        <dbReference type="Proteomes" id="UP000183253"/>
    </source>
</evidence>
<evidence type="ECO:0000256" key="2">
    <source>
        <dbReference type="ARBA" id="ARBA00023125"/>
    </source>
</evidence>
<dbReference type="Pfam" id="PF13377">
    <property type="entry name" value="Peripla_BP_3"/>
    <property type="match status" value="1"/>
</dbReference>
<keyword evidence="3" id="KW-0804">Transcription</keyword>
<dbReference type="STRING" id="1033731.SAMN05444145_10863"/>
<accession>A0A1H4EU40</accession>
<gene>
    <name evidence="5" type="ORF">SAMN05444145_10863</name>
</gene>
<reference evidence="5 6" key="1">
    <citation type="submission" date="2016-10" db="EMBL/GenBank/DDBJ databases">
        <authorList>
            <person name="de Groot N.N."/>
        </authorList>
    </citation>
    <scope>NUCLEOTIDE SEQUENCE [LARGE SCALE GENOMIC DNA]</scope>
    <source>
        <strain evidence="5 6">DSM 25383</strain>
    </source>
</reference>